<protein>
    <submittedName>
        <fullName evidence="1">Uncharacterized protein</fullName>
    </submittedName>
</protein>
<sequence>MKDINTQEYLKRLEQGKNFRLQVYDDESLTSNEKYVILTDSTLIPFVGTNYQEVMVDNHITALKCHVRDLGK</sequence>
<evidence type="ECO:0000313" key="1">
    <source>
        <dbReference type="EMBL" id="XBS49145.1"/>
    </source>
</evidence>
<reference evidence="1" key="1">
    <citation type="submission" date="2024-05" db="EMBL/GenBank/DDBJ databases">
        <authorList>
            <person name="Badawy S."/>
            <person name="Skurnik M."/>
        </authorList>
    </citation>
    <scope>NUCLEOTIDE SEQUENCE</scope>
</reference>
<dbReference type="EMBL" id="PP777464">
    <property type="protein sequence ID" value="XBS49145.1"/>
    <property type="molecule type" value="Genomic_DNA"/>
</dbReference>
<proteinExistence type="predicted"/>
<organism evidence="1">
    <name type="scientific">Escherichia phage fEgEco12</name>
    <dbReference type="NCBI Taxonomy" id="3158837"/>
    <lineage>
        <taxon>Viruses</taxon>
        <taxon>Duplodnaviria</taxon>
        <taxon>Heunggongvirae</taxon>
        <taxon>Uroviricota</taxon>
        <taxon>Caudoviricetes</taxon>
    </lineage>
</organism>
<accession>A0AAU7PGA9</accession>
<name>A0AAU7PGA9_9CAUD</name>